<comment type="caution">
    <text evidence="2">The sequence shown here is derived from an EMBL/GenBank/DDBJ whole genome shotgun (WGS) entry which is preliminary data.</text>
</comment>
<feature type="transmembrane region" description="Helical" evidence="1">
    <location>
        <begin position="89"/>
        <end position="109"/>
    </location>
</feature>
<proteinExistence type="predicted"/>
<dbReference type="AlphaFoldDB" id="A0A6N9HBF2"/>
<dbReference type="Proteomes" id="UP000448575">
    <property type="component" value="Unassembled WGS sequence"/>
</dbReference>
<dbReference type="EMBL" id="WWCJ01000001">
    <property type="protein sequence ID" value="MYN00766.1"/>
    <property type="molecule type" value="Genomic_DNA"/>
</dbReference>
<name>A0A6N9HBF2_9BURK</name>
<gene>
    <name evidence="2" type="ORF">GTP41_01500</name>
</gene>
<sequence length="176" mass="19245">MPWRACWIYAPLTVFAIATVDPLNAPLDGLFFVGAFQLILKERLLPPEVWSYFPYASGAILLVWVAVGDNAVSRFLSSKPLRWLGHKSFSLYLLHSFMPASVGMAVYSATAGMDFLARVLLSTAAVLASSAAVSVLFARYVDDASVRIANRYAQFAYARNTARTVTFGESFTAGCK</sequence>
<evidence type="ECO:0000256" key="1">
    <source>
        <dbReference type="SAM" id="Phobius"/>
    </source>
</evidence>
<feature type="transmembrane region" description="Helical" evidence="1">
    <location>
        <begin position="115"/>
        <end position="138"/>
    </location>
</feature>
<organism evidence="2 3">
    <name type="scientific">Pseudoduganella guangdongensis</name>
    <dbReference type="NCBI Taxonomy" id="2692179"/>
    <lineage>
        <taxon>Bacteria</taxon>
        <taxon>Pseudomonadati</taxon>
        <taxon>Pseudomonadota</taxon>
        <taxon>Betaproteobacteria</taxon>
        <taxon>Burkholderiales</taxon>
        <taxon>Oxalobacteraceae</taxon>
        <taxon>Telluria group</taxon>
        <taxon>Pseudoduganella</taxon>
    </lineage>
</organism>
<evidence type="ECO:0000313" key="2">
    <source>
        <dbReference type="EMBL" id="MYN00766.1"/>
    </source>
</evidence>
<evidence type="ECO:0000313" key="3">
    <source>
        <dbReference type="Proteomes" id="UP000448575"/>
    </source>
</evidence>
<keyword evidence="1" id="KW-1133">Transmembrane helix</keyword>
<feature type="transmembrane region" description="Helical" evidence="1">
    <location>
        <begin position="49"/>
        <end position="68"/>
    </location>
</feature>
<keyword evidence="1" id="KW-0812">Transmembrane</keyword>
<evidence type="ECO:0008006" key="4">
    <source>
        <dbReference type="Google" id="ProtNLM"/>
    </source>
</evidence>
<reference evidence="2 3" key="1">
    <citation type="submission" date="2019-12" db="EMBL/GenBank/DDBJ databases">
        <title>Novel species isolated from a subtropical stream in China.</title>
        <authorList>
            <person name="Lu H."/>
        </authorList>
    </citation>
    <scope>NUCLEOTIDE SEQUENCE [LARGE SCALE GENOMIC DNA]</scope>
    <source>
        <strain evidence="2 3">DS3</strain>
    </source>
</reference>
<accession>A0A6N9HBF2</accession>
<protein>
    <recommendedName>
        <fullName evidence="4">Acyltransferase family protein</fullName>
    </recommendedName>
</protein>
<keyword evidence="1" id="KW-0472">Membrane</keyword>
<keyword evidence="3" id="KW-1185">Reference proteome</keyword>
<dbReference type="RefSeq" id="WP_161023776.1">
    <property type="nucleotide sequence ID" value="NZ_WWCJ01000001.1"/>
</dbReference>